<keyword evidence="6" id="KW-1185">Reference proteome</keyword>
<evidence type="ECO:0000259" key="4">
    <source>
        <dbReference type="Pfam" id="PF13359"/>
    </source>
</evidence>
<dbReference type="Proteomes" id="UP001295423">
    <property type="component" value="Unassembled WGS sequence"/>
</dbReference>
<comment type="cofactor">
    <cofactor evidence="1">
        <name>a divalent metal cation</name>
        <dbReference type="ChEBI" id="CHEBI:60240"/>
    </cofactor>
</comment>
<gene>
    <name evidence="5" type="ORF">CYCCA115_LOCUS16095</name>
</gene>
<feature type="region of interest" description="Disordered" evidence="3">
    <location>
        <begin position="87"/>
        <end position="114"/>
    </location>
</feature>
<evidence type="ECO:0000313" key="5">
    <source>
        <dbReference type="EMBL" id="CAJ1956143.1"/>
    </source>
</evidence>
<comment type="caution">
    <text evidence="5">The sequence shown here is derived from an EMBL/GenBank/DDBJ whole genome shotgun (WGS) entry which is preliminary data.</text>
</comment>
<dbReference type="Pfam" id="PF13359">
    <property type="entry name" value="DDE_Tnp_4"/>
    <property type="match status" value="1"/>
</dbReference>
<organism evidence="5 6">
    <name type="scientific">Cylindrotheca closterium</name>
    <dbReference type="NCBI Taxonomy" id="2856"/>
    <lineage>
        <taxon>Eukaryota</taxon>
        <taxon>Sar</taxon>
        <taxon>Stramenopiles</taxon>
        <taxon>Ochrophyta</taxon>
        <taxon>Bacillariophyta</taxon>
        <taxon>Bacillariophyceae</taxon>
        <taxon>Bacillariophycidae</taxon>
        <taxon>Bacillariales</taxon>
        <taxon>Bacillariaceae</taxon>
        <taxon>Cylindrotheca</taxon>
    </lineage>
</organism>
<reference evidence="5" key="1">
    <citation type="submission" date="2023-08" db="EMBL/GenBank/DDBJ databases">
        <authorList>
            <person name="Audoor S."/>
            <person name="Bilcke G."/>
        </authorList>
    </citation>
    <scope>NUCLEOTIDE SEQUENCE</scope>
</reference>
<dbReference type="EMBL" id="CAKOGP040001903">
    <property type="protein sequence ID" value="CAJ1956143.1"/>
    <property type="molecule type" value="Genomic_DNA"/>
</dbReference>
<evidence type="ECO:0000256" key="1">
    <source>
        <dbReference type="ARBA" id="ARBA00001968"/>
    </source>
</evidence>
<feature type="domain" description="DDE Tnp4" evidence="4">
    <location>
        <begin position="8"/>
        <end position="74"/>
    </location>
</feature>
<evidence type="ECO:0000256" key="2">
    <source>
        <dbReference type="ARBA" id="ARBA00022723"/>
    </source>
</evidence>
<protein>
    <recommendedName>
        <fullName evidence="4">DDE Tnp4 domain-containing protein</fullName>
    </recommendedName>
</protein>
<keyword evidence="2" id="KW-0479">Metal-binding</keyword>
<dbReference type="GO" id="GO:0046872">
    <property type="term" value="F:metal ion binding"/>
    <property type="evidence" value="ECO:0007669"/>
    <property type="project" value="UniProtKB-KW"/>
</dbReference>
<dbReference type="InterPro" id="IPR027806">
    <property type="entry name" value="HARBI1_dom"/>
</dbReference>
<sequence>MVAAFHNFDGHPLGNDENVFNAALASPRVLLEHTIGILKGRFPWLQSIKNKITDDVNSRRRVISMIGVCIILHNFLIEETTPDDFMFEDDDKSTLTSQEPLAPDDKVNQPVPDWATGDTCRTQLKNYILELRGN</sequence>
<name>A0AAD2FXE0_9STRA</name>
<dbReference type="AlphaFoldDB" id="A0AAD2FXE0"/>
<evidence type="ECO:0000256" key="3">
    <source>
        <dbReference type="SAM" id="MobiDB-lite"/>
    </source>
</evidence>
<proteinExistence type="predicted"/>
<evidence type="ECO:0000313" key="6">
    <source>
        <dbReference type="Proteomes" id="UP001295423"/>
    </source>
</evidence>
<accession>A0AAD2FXE0</accession>